<reference evidence="1" key="1">
    <citation type="submission" date="2023-07" db="EMBL/GenBank/DDBJ databases">
        <authorList>
            <consortium name="AG Swart"/>
            <person name="Singh M."/>
            <person name="Singh A."/>
            <person name="Seah K."/>
            <person name="Emmerich C."/>
        </authorList>
    </citation>
    <scope>NUCLEOTIDE SEQUENCE</scope>
    <source>
        <strain evidence="1">DP1</strain>
    </source>
</reference>
<dbReference type="AlphaFoldDB" id="A0AAD1UNX4"/>
<comment type="caution">
    <text evidence="1">The sequence shown here is derived from an EMBL/GenBank/DDBJ whole genome shotgun (WGS) entry which is preliminary data.</text>
</comment>
<evidence type="ECO:0000313" key="1">
    <source>
        <dbReference type="EMBL" id="CAI2368310.1"/>
    </source>
</evidence>
<organism evidence="1 2">
    <name type="scientific">Euplotes crassus</name>
    <dbReference type="NCBI Taxonomy" id="5936"/>
    <lineage>
        <taxon>Eukaryota</taxon>
        <taxon>Sar</taxon>
        <taxon>Alveolata</taxon>
        <taxon>Ciliophora</taxon>
        <taxon>Intramacronucleata</taxon>
        <taxon>Spirotrichea</taxon>
        <taxon>Hypotrichia</taxon>
        <taxon>Euplotida</taxon>
        <taxon>Euplotidae</taxon>
        <taxon>Moneuplotes</taxon>
    </lineage>
</organism>
<dbReference type="EMBL" id="CAMPGE010009443">
    <property type="protein sequence ID" value="CAI2368310.1"/>
    <property type="molecule type" value="Genomic_DNA"/>
</dbReference>
<keyword evidence="2" id="KW-1185">Reference proteome</keyword>
<name>A0AAD1UNX4_EUPCR</name>
<gene>
    <name evidence="1" type="ORF">ECRASSUSDP1_LOCUS9601</name>
</gene>
<evidence type="ECO:0000313" key="2">
    <source>
        <dbReference type="Proteomes" id="UP001295684"/>
    </source>
</evidence>
<proteinExistence type="predicted"/>
<dbReference type="Proteomes" id="UP001295684">
    <property type="component" value="Unassembled WGS sequence"/>
</dbReference>
<sequence>MIELKICHLLDETINICSVLFRWYNPIPVKIELGYQRLCIIKVVKMVNSDPTLHNLYICCTIPGDQDPRIVFMRYRESRADSQYLEV</sequence>
<protein>
    <submittedName>
        <fullName evidence="1">Uncharacterized protein</fullName>
    </submittedName>
</protein>
<accession>A0AAD1UNX4</accession>